<protein>
    <submittedName>
        <fullName evidence="2">Uncharacterized protein</fullName>
    </submittedName>
</protein>
<accession>Q0CM95</accession>
<evidence type="ECO:0000313" key="2">
    <source>
        <dbReference type="EMBL" id="EAU34258.1"/>
    </source>
</evidence>
<dbReference type="AlphaFoldDB" id="Q0CM95"/>
<proteinExistence type="predicted"/>
<dbReference type="OrthoDB" id="4156714at2759"/>
<feature type="region of interest" description="Disordered" evidence="1">
    <location>
        <begin position="1"/>
        <end position="72"/>
    </location>
</feature>
<dbReference type="Proteomes" id="UP000007963">
    <property type="component" value="Unassembled WGS sequence"/>
</dbReference>
<feature type="compositionally biased region" description="Basic and acidic residues" evidence="1">
    <location>
        <begin position="26"/>
        <end position="46"/>
    </location>
</feature>
<sequence>MADGLPSLDGQEDMVGSRPSSPSKPTVEDCQKMDSYKADKPDNDRRTLRRSPRLNKDVDNEGLNKDADNEKAAAFEKRKAEVMKELELFWETTWGGRPENFPLVPITEEDLKPPPPIMDLEKCNLKLASMSPHDRAIFLGHEPGSKNYRQMVNPTMEDHEEMYEKFRADYGPCCNGKFFHAMTTEEINQHLGSIYIFIDQFVGQYLIKDNKIIEERLTGEQKDQIIRSLRGWAHPRTWEGAVKLLHPTTAELLPEIVVRTMIAKRIYEDILMDPFFWLDDEGGQVATQRPCDKLFYPSYTEMTNLYHWFKRGTSPDTD</sequence>
<feature type="compositionally biased region" description="Basic and acidic residues" evidence="1">
    <location>
        <begin position="54"/>
        <end position="72"/>
    </location>
</feature>
<reference evidence="3" key="1">
    <citation type="submission" date="2005-09" db="EMBL/GenBank/DDBJ databases">
        <title>Annotation of the Aspergillus terreus NIH2624 genome.</title>
        <authorList>
            <person name="Birren B.W."/>
            <person name="Lander E.S."/>
            <person name="Galagan J.E."/>
            <person name="Nusbaum C."/>
            <person name="Devon K."/>
            <person name="Henn M."/>
            <person name="Ma L.-J."/>
            <person name="Jaffe D.B."/>
            <person name="Butler J."/>
            <person name="Alvarez P."/>
            <person name="Gnerre S."/>
            <person name="Grabherr M."/>
            <person name="Kleber M."/>
            <person name="Mauceli E.W."/>
            <person name="Brockman W."/>
            <person name="Rounsley S."/>
            <person name="Young S.K."/>
            <person name="LaButti K."/>
            <person name="Pushparaj V."/>
            <person name="DeCaprio D."/>
            <person name="Crawford M."/>
            <person name="Koehrsen M."/>
            <person name="Engels R."/>
            <person name="Montgomery P."/>
            <person name="Pearson M."/>
            <person name="Howarth C."/>
            <person name="Larson L."/>
            <person name="Luoma S."/>
            <person name="White J."/>
            <person name="Alvarado L."/>
            <person name="Kodira C.D."/>
            <person name="Zeng Q."/>
            <person name="Oleary S."/>
            <person name="Yandava C."/>
            <person name="Denning D.W."/>
            <person name="Nierman W.C."/>
            <person name="Milne T."/>
            <person name="Madden K."/>
        </authorList>
    </citation>
    <scope>NUCLEOTIDE SEQUENCE [LARGE SCALE GENOMIC DNA]</scope>
    <source>
        <strain evidence="3">NIH 2624 / FGSC A1156</strain>
    </source>
</reference>
<organism evidence="2 3">
    <name type="scientific">Aspergillus terreus (strain NIH 2624 / FGSC A1156)</name>
    <dbReference type="NCBI Taxonomy" id="341663"/>
    <lineage>
        <taxon>Eukaryota</taxon>
        <taxon>Fungi</taxon>
        <taxon>Dikarya</taxon>
        <taxon>Ascomycota</taxon>
        <taxon>Pezizomycotina</taxon>
        <taxon>Eurotiomycetes</taxon>
        <taxon>Eurotiomycetidae</taxon>
        <taxon>Eurotiales</taxon>
        <taxon>Aspergillaceae</taxon>
        <taxon>Aspergillus</taxon>
        <taxon>Aspergillus subgen. Circumdati</taxon>
    </lineage>
</organism>
<dbReference type="GeneID" id="4320730"/>
<dbReference type="RefSeq" id="XP_001214367.1">
    <property type="nucleotide sequence ID" value="XM_001214367.1"/>
</dbReference>
<name>Q0CM95_ASPTN</name>
<dbReference type="HOGENOM" id="CLU_874294_0_0_1"/>
<evidence type="ECO:0000313" key="3">
    <source>
        <dbReference type="Proteomes" id="UP000007963"/>
    </source>
</evidence>
<dbReference type="VEuPathDB" id="FungiDB:ATEG_05189"/>
<evidence type="ECO:0000256" key="1">
    <source>
        <dbReference type="SAM" id="MobiDB-lite"/>
    </source>
</evidence>
<dbReference type="EMBL" id="CH476600">
    <property type="protein sequence ID" value="EAU34258.1"/>
    <property type="molecule type" value="Genomic_DNA"/>
</dbReference>
<gene>
    <name evidence="2" type="ORF">ATEG_05189</name>
</gene>